<proteinExistence type="predicted"/>
<reference evidence="2 3" key="1">
    <citation type="submission" date="2020-08" db="EMBL/GenBank/DDBJ databases">
        <title>Genomic Encyclopedia of Type Strains, Phase IV (KMG-IV): sequencing the most valuable type-strain genomes for metagenomic binning, comparative biology and taxonomic classification.</title>
        <authorList>
            <person name="Goeker M."/>
        </authorList>
    </citation>
    <scope>NUCLEOTIDE SEQUENCE [LARGE SCALE GENOMIC DNA]</scope>
    <source>
        <strain evidence="2 3">DSM 44197</strain>
    </source>
</reference>
<evidence type="ECO:0000313" key="2">
    <source>
        <dbReference type="EMBL" id="MBA8952909.1"/>
    </source>
</evidence>
<organism evidence="2 3">
    <name type="scientific">Actinomadura namibiensis</name>
    <dbReference type="NCBI Taxonomy" id="182080"/>
    <lineage>
        <taxon>Bacteria</taxon>
        <taxon>Bacillati</taxon>
        <taxon>Actinomycetota</taxon>
        <taxon>Actinomycetes</taxon>
        <taxon>Streptosporangiales</taxon>
        <taxon>Thermomonosporaceae</taxon>
        <taxon>Actinomadura</taxon>
    </lineage>
</organism>
<evidence type="ECO:0000256" key="1">
    <source>
        <dbReference type="ARBA" id="ARBA00023115"/>
    </source>
</evidence>
<dbReference type="PANTHER" id="PTHR43317:SF3">
    <property type="entry name" value="BLR2883 PROTEIN"/>
    <property type="match status" value="1"/>
</dbReference>
<comment type="caution">
    <text evidence="2">The sequence shown here is derived from an EMBL/GenBank/DDBJ whole genome shotgun (WGS) entry which is preliminary data.</text>
</comment>
<dbReference type="AlphaFoldDB" id="A0A7W3LRF3"/>
<accession>A0A7W3LRF3</accession>
<dbReference type="EMBL" id="JACJIA010000005">
    <property type="protein sequence ID" value="MBA8952909.1"/>
    <property type="molecule type" value="Genomic_DNA"/>
</dbReference>
<dbReference type="RefSeq" id="WP_182845122.1">
    <property type="nucleotide sequence ID" value="NZ_BAAALP010000034.1"/>
</dbReference>
<evidence type="ECO:0000313" key="3">
    <source>
        <dbReference type="Proteomes" id="UP000572680"/>
    </source>
</evidence>
<gene>
    <name evidence="2" type="ORF">HNR61_004555</name>
</gene>
<dbReference type="GO" id="GO:0006596">
    <property type="term" value="P:polyamine biosynthetic process"/>
    <property type="evidence" value="ECO:0007669"/>
    <property type="project" value="UniProtKB-KW"/>
</dbReference>
<keyword evidence="1" id="KW-0620">Polyamine biosynthesis</keyword>
<dbReference type="Pfam" id="PF01564">
    <property type="entry name" value="Spermine_synth"/>
    <property type="match status" value="1"/>
</dbReference>
<dbReference type="InterPro" id="IPR029063">
    <property type="entry name" value="SAM-dependent_MTases_sf"/>
</dbReference>
<protein>
    <submittedName>
        <fullName evidence="2">Spermidine synthase</fullName>
    </submittedName>
</protein>
<sequence>MEAVRTETGEGAEADVVERVAGVGGELVLRRAGTDFEIISNGMFLMDTRNGESERLLVRAALEGLDGPARLLIGGLGVGFSLAEAVAHPAVAHVTVVEREPAVIAWHRGVLRPFSRDALEDGRVEVVCADLVDWIAGSDGAFDALCLDIDNGPDWTVTPGNARLYGGGGLAALERRMSGRGRLAFWSAGAAPAFERALRDRFGGVRAVPVPVPRGEPDVIYLAHR</sequence>
<name>A0A7W3LRF3_ACTNM</name>
<keyword evidence="3" id="KW-1185">Reference proteome</keyword>
<dbReference type="PANTHER" id="PTHR43317">
    <property type="entry name" value="THERMOSPERMINE SYNTHASE ACAULIS5"/>
    <property type="match status" value="1"/>
</dbReference>
<dbReference type="SUPFAM" id="SSF53335">
    <property type="entry name" value="S-adenosyl-L-methionine-dependent methyltransferases"/>
    <property type="match status" value="1"/>
</dbReference>
<dbReference type="Proteomes" id="UP000572680">
    <property type="component" value="Unassembled WGS sequence"/>
</dbReference>
<dbReference type="Gene3D" id="3.40.50.150">
    <property type="entry name" value="Vaccinia Virus protein VP39"/>
    <property type="match status" value="1"/>
</dbReference>